<keyword evidence="4 9" id="KW-0547">Nucleotide-binding</keyword>
<evidence type="ECO:0000256" key="2">
    <source>
        <dbReference type="ARBA" id="ARBA00022598"/>
    </source>
</evidence>
<dbReference type="EMBL" id="CAJHUC010001362">
    <property type="protein sequence ID" value="CAD7700858.1"/>
    <property type="molecule type" value="Genomic_DNA"/>
</dbReference>
<comment type="catalytic activity">
    <reaction evidence="7">
        <text>a 3'-end 3'-phospho-ribonucleotide-RNA + a 5'-end dephospho-ribonucleoside-RNA + GTP = a ribonucleotidyl-ribonucleotide-RNA + GMP + diphosphate</text>
        <dbReference type="Rhea" id="RHEA:68076"/>
        <dbReference type="Rhea" id="RHEA-COMP:10463"/>
        <dbReference type="Rhea" id="RHEA-COMP:13936"/>
        <dbReference type="Rhea" id="RHEA-COMP:17355"/>
        <dbReference type="ChEBI" id="CHEBI:33019"/>
        <dbReference type="ChEBI" id="CHEBI:37565"/>
        <dbReference type="ChEBI" id="CHEBI:58115"/>
        <dbReference type="ChEBI" id="CHEBI:83062"/>
        <dbReference type="ChEBI" id="CHEBI:138284"/>
        <dbReference type="ChEBI" id="CHEBI:173118"/>
        <dbReference type="EC" id="6.5.1.8"/>
    </reaction>
</comment>
<protein>
    <recommendedName>
        <fullName evidence="1">3'-phosphate/5'-hydroxy nucleic acid ligase</fullName>
        <ecNumber evidence="1">6.5.1.8</ecNumber>
    </recommendedName>
</protein>
<evidence type="ECO:0000256" key="5">
    <source>
        <dbReference type="ARBA" id="ARBA00023134"/>
    </source>
</evidence>
<dbReference type="GO" id="GO:0042245">
    <property type="term" value="P:RNA repair"/>
    <property type="evidence" value="ECO:0007669"/>
    <property type="project" value="TreeGrafter"/>
</dbReference>
<evidence type="ECO:0000256" key="7">
    <source>
        <dbReference type="ARBA" id="ARBA00047746"/>
    </source>
</evidence>
<feature type="binding site" evidence="10">
    <location>
        <position position="130"/>
    </location>
    <ligand>
        <name>Mn(2+)</name>
        <dbReference type="ChEBI" id="CHEBI:29035"/>
        <label>1</label>
    </ligand>
</feature>
<reference evidence="11" key="1">
    <citation type="submission" date="2020-12" db="EMBL/GenBank/DDBJ databases">
        <authorList>
            <person name="Iha C."/>
        </authorList>
    </citation>
    <scope>NUCLEOTIDE SEQUENCE</scope>
</reference>
<evidence type="ECO:0000313" key="11">
    <source>
        <dbReference type="EMBL" id="CAD7700858.1"/>
    </source>
</evidence>
<dbReference type="EC" id="6.5.1.8" evidence="1"/>
<feature type="binding site" evidence="10">
    <location>
        <position position="217"/>
    </location>
    <ligand>
        <name>Mn(2+)</name>
        <dbReference type="ChEBI" id="CHEBI:29035"/>
        <label>1</label>
    </ligand>
</feature>
<feature type="binding site" evidence="9">
    <location>
        <begin position="216"/>
        <end position="220"/>
    </location>
    <ligand>
        <name>GMP</name>
        <dbReference type="ChEBI" id="CHEBI:58115"/>
    </ligand>
</feature>
<evidence type="ECO:0000256" key="8">
    <source>
        <dbReference type="PIRSR" id="PIRSR601233-1"/>
    </source>
</evidence>
<dbReference type="GO" id="GO:0005525">
    <property type="term" value="F:GTP binding"/>
    <property type="evidence" value="ECO:0007669"/>
    <property type="project" value="UniProtKB-KW"/>
</dbReference>
<dbReference type="Pfam" id="PF01139">
    <property type="entry name" value="RtcB"/>
    <property type="match status" value="1"/>
</dbReference>
<keyword evidence="3 10" id="KW-0479">Metal-binding</keyword>
<feature type="binding site" evidence="9">
    <location>
        <position position="373"/>
    </location>
    <ligand>
        <name>GMP</name>
        <dbReference type="ChEBI" id="CHEBI:58115"/>
    </ligand>
</feature>
<comment type="cofactor">
    <cofactor evidence="10">
        <name>Mn(2+)</name>
        <dbReference type="ChEBI" id="CHEBI:29035"/>
    </cofactor>
    <text evidence="10">Binds 2 manganese ions per subunit.</text>
</comment>
<comment type="caution">
    <text evidence="11">The sequence shown here is derived from an EMBL/GenBank/DDBJ whole genome shotgun (WGS) entry which is preliminary data.</text>
</comment>
<feature type="binding site" evidence="10">
    <location>
        <position position="234"/>
    </location>
    <ligand>
        <name>Mn(2+)</name>
        <dbReference type="ChEBI" id="CHEBI:29035"/>
        <label>2</label>
    </ligand>
</feature>
<feature type="binding site" evidence="9">
    <location>
        <begin position="390"/>
        <end position="393"/>
    </location>
    <ligand>
        <name>GMP</name>
        <dbReference type="ChEBI" id="CHEBI:58115"/>
    </ligand>
</feature>
<dbReference type="PANTHER" id="PTHR43749">
    <property type="entry name" value="RNA-SPLICING LIGASE RTCB"/>
    <property type="match status" value="1"/>
</dbReference>
<evidence type="ECO:0000256" key="9">
    <source>
        <dbReference type="PIRSR" id="PIRSR601233-2"/>
    </source>
</evidence>
<keyword evidence="5 9" id="KW-0342">GTP-binding</keyword>
<evidence type="ECO:0000313" key="12">
    <source>
        <dbReference type="Proteomes" id="UP000708148"/>
    </source>
</evidence>
<feature type="binding site" evidence="9">
    <location>
        <position position="460"/>
    </location>
    <ligand>
        <name>GMP</name>
        <dbReference type="ChEBI" id="CHEBI:58115"/>
    </ligand>
</feature>
<gene>
    <name evidence="11" type="ORF">OSTQU699_LOCUS6217</name>
</gene>
<dbReference type="AlphaFoldDB" id="A0A8S1J501"/>
<feature type="binding site" evidence="10">
    <location>
        <position position="324"/>
    </location>
    <ligand>
        <name>Mn(2+)</name>
        <dbReference type="ChEBI" id="CHEBI:29035"/>
        <label>2</label>
    </ligand>
</feature>
<sequence>MQPSWLHRAVFCARRCLPASSRLSSNPNCLPSEHASTRSVANAAAELTPESPPGPNLPVMLKTRRVPIMLYAPPEEVETEALKQLIAVAESPLPVGFVSAMPDVHLGKGVTIGSVFASEKYVCPNAVGVDIGCGMCAVPMAGLHKDDLDMDKKRRIQALVKQRIPTGFNEHRAPLPGAWEAIDRMSGEKPPTRRLEREIGTKKKIPNQLGTLGGGNHFLEVVCDEDGMVWIMLHSGSRNVGNTTAQFYDRLASDLLAKRRLRSYPGLNYLEIESEEGRQYLQDMLWCQAYAMNNRMFMRDIMIDVMNEVTGRLPEMERSINIHHNYCNCERCQYTDPTTGEAVDKMLWVTRKGATSAQPGQYGIIPGSMGTGSYITRGKGQPKSWSSCSHGAGRKMSRTKAVRAIHQEAFERAMKGVVCDTNRKVRDEAPQAYKDLNEVMANQRELVEVVHRLMPLVNVKGF</sequence>
<dbReference type="InterPro" id="IPR052915">
    <property type="entry name" value="RtcB-like"/>
</dbReference>
<feature type="active site" description="GMP-histidine intermediate" evidence="8">
    <location>
        <position position="390"/>
    </location>
</feature>
<name>A0A8S1J501_9CHLO</name>
<dbReference type="GO" id="GO:0030145">
    <property type="term" value="F:manganese ion binding"/>
    <property type="evidence" value="ECO:0007669"/>
    <property type="project" value="TreeGrafter"/>
</dbReference>
<dbReference type="InterPro" id="IPR036025">
    <property type="entry name" value="RtcB-like_sf"/>
</dbReference>
<dbReference type="Gene3D" id="3.90.1860.10">
    <property type="entry name" value="tRNA-splicing ligase RtcB"/>
    <property type="match status" value="1"/>
</dbReference>
<organism evidence="11 12">
    <name type="scientific">Ostreobium quekettii</name>
    <dbReference type="NCBI Taxonomy" id="121088"/>
    <lineage>
        <taxon>Eukaryota</taxon>
        <taxon>Viridiplantae</taxon>
        <taxon>Chlorophyta</taxon>
        <taxon>core chlorophytes</taxon>
        <taxon>Ulvophyceae</taxon>
        <taxon>TCBD clade</taxon>
        <taxon>Bryopsidales</taxon>
        <taxon>Ostreobineae</taxon>
        <taxon>Ostreobiaceae</taxon>
        <taxon>Ostreobium</taxon>
    </lineage>
</organism>
<proteinExistence type="predicted"/>
<evidence type="ECO:0000256" key="4">
    <source>
        <dbReference type="ARBA" id="ARBA00022741"/>
    </source>
</evidence>
<dbReference type="SUPFAM" id="SSF103365">
    <property type="entry name" value="Hypothetical protein PH1602"/>
    <property type="match status" value="1"/>
</dbReference>
<evidence type="ECO:0000256" key="10">
    <source>
        <dbReference type="PIRSR" id="PIRSR601233-3"/>
    </source>
</evidence>
<dbReference type="InterPro" id="IPR001233">
    <property type="entry name" value="RtcB"/>
</dbReference>
<evidence type="ECO:0000256" key="1">
    <source>
        <dbReference type="ARBA" id="ARBA00012726"/>
    </source>
</evidence>
<dbReference type="Proteomes" id="UP000708148">
    <property type="component" value="Unassembled WGS sequence"/>
</dbReference>
<keyword evidence="6 10" id="KW-0464">Manganese</keyword>
<dbReference type="PANTHER" id="PTHR43749:SF2">
    <property type="entry name" value="RNA-SPLICING LIGASE RTCB"/>
    <property type="match status" value="1"/>
</dbReference>
<accession>A0A8S1J501</accession>
<feature type="binding site" evidence="9">
    <location>
        <begin position="324"/>
        <end position="325"/>
    </location>
    <ligand>
        <name>GMP</name>
        <dbReference type="ChEBI" id="CHEBI:58115"/>
    </ligand>
</feature>
<keyword evidence="12" id="KW-1185">Reference proteome</keyword>
<evidence type="ECO:0000256" key="3">
    <source>
        <dbReference type="ARBA" id="ARBA00022723"/>
    </source>
</evidence>
<dbReference type="GO" id="GO:0006281">
    <property type="term" value="P:DNA repair"/>
    <property type="evidence" value="ECO:0007669"/>
    <property type="project" value="TreeGrafter"/>
</dbReference>
<dbReference type="OrthoDB" id="10249697at2759"/>
<evidence type="ECO:0000256" key="6">
    <source>
        <dbReference type="ARBA" id="ARBA00023211"/>
    </source>
</evidence>
<keyword evidence="2" id="KW-0436">Ligase</keyword>
<dbReference type="GO" id="GO:0006396">
    <property type="term" value="P:RNA processing"/>
    <property type="evidence" value="ECO:0007669"/>
    <property type="project" value="InterPro"/>
</dbReference>
<feature type="binding site" evidence="9">
    <location>
        <begin position="366"/>
        <end position="369"/>
    </location>
    <ligand>
        <name>GMP</name>
        <dbReference type="ChEBI" id="CHEBI:58115"/>
    </ligand>
</feature>
<dbReference type="GO" id="GO:0003909">
    <property type="term" value="F:DNA ligase activity"/>
    <property type="evidence" value="ECO:0007669"/>
    <property type="project" value="TreeGrafter"/>
</dbReference>
<dbReference type="GO" id="GO:0170057">
    <property type="term" value="F:RNA ligase (GTP) activity"/>
    <property type="evidence" value="ECO:0007669"/>
    <property type="project" value="UniProtKB-EC"/>
</dbReference>